<evidence type="ECO:0000313" key="2">
    <source>
        <dbReference type="Proteomes" id="UP000008181"/>
    </source>
</evidence>
<dbReference type="KEGG" id="ttt:THITE_2121909"/>
<reference evidence="1 2" key="1">
    <citation type="journal article" date="2011" name="Nat. Biotechnol.">
        <title>Comparative genomic analysis of the thermophilic biomass-degrading fungi Myceliophthora thermophila and Thielavia terrestris.</title>
        <authorList>
            <person name="Berka R.M."/>
            <person name="Grigoriev I.V."/>
            <person name="Otillar R."/>
            <person name="Salamov A."/>
            <person name="Grimwood J."/>
            <person name="Reid I."/>
            <person name="Ishmael N."/>
            <person name="John T."/>
            <person name="Darmond C."/>
            <person name="Moisan M.-C."/>
            <person name="Henrissat B."/>
            <person name="Coutinho P.M."/>
            <person name="Lombard V."/>
            <person name="Natvig D.O."/>
            <person name="Lindquist E."/>
            <person name="Schmutz J."/>
            <person name="Lucas S."/>
            <person name="Harris P."/>
            <person name="Powlowski J."/>
            <person name="Bellemare A."/>
            <person name="Taylor D."/>
            <person name="Butler G."/>
            <person name="de Vries R.P."/>
            <person name="Allijn I.E."/>
            <person name="van den Brink J."/>
            <person name="Ushinsky S."/>
            <person name="Storms R."/>
            <person name="Powell A.J."/>
            <person name="Paulsen I.T."/>
            <person name="Elbourne L.D.H."/>
            <person name="Baker S.E."/>
            <person name="Magnuson J."/>
            <person name="LaBoissiere S."/>
            <person name="Clutterbuck A.J."/>
            <person name="Martinez D."/>
            <person name="Wogulis M."/>
            <person name="de Leon A.L."/>
            <person name="Rey M.W."/>
            <person name="Tsang A."/>
        </authorList>
    </citation>
    <scope>NUCLEOTIDE SEQUENCE [LARGE SCALE GENOMIC DNA]</scope>
    <source>
        <strain evidence="2">ATCC 38088 / NRRL 8126</strain>
    </source>
</reference>
<protein>
    <submittedName>
        <fullName evidence="1">Uncharacterized protein</fullName>
    </submittedName>
</protein>
<organism evidence="1 2">
    <name type="scientific">Thermothielavioides terrestris (strain ATCC 38088 / NRRL 8126)</name>
    <name type="common">Thielavia terrestris</name>
    <dbReference type="NCBI Taxonomy" id="578455"/>
    <lineage>
        <taxon>Eukaryota</taxon>
        <taxon>Fungi</taxon>
        <taxon>Dikarya</taxon>
        <taxon>Ascomycota</taxon>
        <taxon>Pezizomycotina</taxon>
        <taxon>Sordariomycetes</taxon>
        <taxon>Sordariomycetidae</taxon>
        <taxon>Sordariales</taxon>
        <taxon>Chaetomiaceae</taxon>
        <taxon>Thermothielavioides</taxon>
        <taxon>Thermothielavioides terrestris</taxon>
    </lineage>
</organism>
<dbReference type="GeneID" id="11522896"/>
<dbReference type="RefSeq" id="XP_003656786.1">
    <property type="nucleotide sequence ID" value="XM_003656738.1"/>
</dbReference>
<proteinExistence type="predicted"/>
<dbReference type="EMBL" id="CP003013">
    <property type="protein sequence ID" value="AEO70450.1"/>
    <property type="molecule type" value="Genomic_DNA"/>
</dbReference>
<evidence type="ECO:0000313" key="1">
    <source>
        <dbReference type="EMBL" id="AEO70450.1"/>
    </source>
</evidence>
<dbReference type="AlphaFoldDB" id="G2RFG7"/>
<name>G2RFG7_THETT</name>
<keyword evidence="2" id="KW-1185">Reference proteome</keyword>
<dbReference type="HOGENOM" id="CLU_3015864_0_0_1"/>
<gene>
    <name evidence="1" type="ORF">THITE_2121909</name>
</gene>
<sequence length="56" mass="6429">MPLRGCLLFFPLFSLYEYGSHVQRIEKGIGVIHHWSMPAQYLTQLLNDESSFSSAI</sequence>
<accession>G2RFG7</accession>
<dbReference type="Proteomes" id="UP000008181">
    <property type="component" value="Chromosome 5"/>
</dbReference>